<feature type="domain" description="TPX2 central" evidence="2">
    <location>
        <begin position="2"/>
        <end position="131"/>
    </location>
</feature>
<sequence length="338" mass="40294">MKGTVAKSPYLRTRFRYKPTRFLSREQRENQEIEMMKQNQFRARKLDKNIFSRKNLTNQRMNKKANLTQPLTPQVLKRTVRRERIKTLDRQLKEEKHHVKATKLKKEILQRVIGVPEKQSVHLTEPVPFAFKTQERGMRTAQEMEQISELIRREESVSPFKARPMPEFPTPLIQRTEIEIVPQPFTLLTDLRGAMHQQRLAEKLEKEEEEAQVQPFRARPANLDKPPFMIQPSDRPLVIPEEVSFHTDQRALDRPDYNKLYERKQRRADRIRREKERVEMENERRRRDFKANPIGCNLGEVEFVVKPSTEPLTDAVSPFLQTKTRAMRRQEYQSNESS</sequence>
<accession>A0ABQ9WTZ0</accession>
<evidence type="ECO:0000256" key="1">
    <source>
        <dbReference type="SAM" id="Coils"/>
    </source>
</evidence>
<feature type="coiled-coil region" evidence="1">
    <location>
        <begin position="261"/>
        <end position="288"/>
    </location>
</feature>
<comment type="caution">
    <text evidence="3">The sequence shown here is derived from an EMBL/GenBank/DDBJ whole genome shotgun (WGS) entry which is preliminary data.</text>
</comment>
<evidence type="ECO:0000313" key="4">
    <source>
        <dbReference type="Proteomes" id="UP001281761"/>
    </source>
</evidence>
<dbReference type="EMBL" id="JARBJD010000372">
    <property type="protein sequence ID" value="KAK2942964.1"/>
    <property type="molecule type" value="Genomic_DNA"/>
</dbReference>
<dbReference type="Pfam" id="PF12214">
    <property type="entry name" value="TPX2_importin"/>
    <property type="match status" value="1"/>
</dbReference>
<gene>
    <name evidence="3" type="ORF">BLNAU_22123</name>
</gene>
<evidence type="ECO:0000313" key="3">
    <source>
        <dbReference type="EMBL" id="KAK2942964.1"/>
    </source>
</evidence>
<dbReference type="InterPro" id="IPR009675">
    <property type="entry name" value="TPX2_fam"/>
</dbReference>
<protein>
    <submittedName>
        <fullName evidence="3">Targeting protein for Xklp2</fullName>
    </submittedName>
</protein>
<proteinExistence type="predicted"/>
<dbReference type="InterPro" id="IPR027330">
    <property type="entry name" value="TPX2_central_dom"/>
</dbReference>
<name>A0ABQ9WTZ0_9EUKA</name>
<organism evidence="3 4">
    <name type="scientific">Blattamonas nauphoetae</name>
    <dbReference type="NCBI Taxonomy" id="2049346"/>
    <lineage>
        <taxon>Eukaryota</taxon>
        <taxon>Metamonada</taxon>
        <taxon>Preaxostyla</taxon>
        <taxon>Oxymonadida</taxon>
        <taxon>Blattamonas</taxon>
    </lineage>
</organism>
<dbReference type="Proteomes" id="UP001281761">
    <property type="component" value="Unassembled WGS sequence"/>
</dbReference>
<keyword evidence="4" id="KW-1185">Reference proteome</keyword>
<evidence type="ECO:0000259" key="2">
    <source>
        <dbReference type="Pfam" id="PF12214"/>
    </source>
</evidence>
<keyword evidence="1" id="KW-0175">Coiled coil</keyword>
<dbReference type="PANTHER" id="PTHR14326:SF44">
    <property type="entry name" value="TARGETING PROTEIN FOR XKLP2"/>
    <property type="match status" value="1"/>
</dbReference>
<dbReference type="PANTHER" id="PTHR14326">
    <property type="entry name" value="TARGETING PROTEIN FOR XKLP2"/>
    <property type="match status" value="1"/>
</dbReference>
<reference evidence="3 4" key="1">
    <citation type="journal article" date="2022" name="bioRxiv">
        <title>Genomics of Preaxostyla Flagellates Illuminates Evolutionary Transitions and the Path Towards Mitochondrial Loss.</title>
        <authorList>
            <person name="Novak L.V.F."/>
            <person name="Treitli S.C."/>
            <person name="Pyrih J."/>
            <person name="Halakuc P."/>
            <person name="Pipaliya S.V."/>
            <person name="Vacek V."/>
            <person name="Brzon O."/>
            <person name="Soukal P."/>
            <person name="Eme L."/>
            <person name="Dacks J.B."/>
            <person name="Karnkowska A."/>
            <person name="Elias M."/>
            <person name="Hampl V."/>
        </authorList>
    </citation>
    <scope>NUCLEOTIDE SEQUENCE [LARGE SCALE GENOMIC DNA]</scope>
    <source>
        <strain evidence="3">NAU3</strain>
        <tissue evidence="3">Gut</tissue>
    </source>
</reference>